<keyword evidence="4 9" id="KW-0560">Oxidoreductase</keyword>
<evidence type="ECO:0000256" key="9">
    <source>
        <dbReference type="RuleBase" id="RU000672"/>
    </source>
</evidence>
<evidence type="ECO:0000259" key="13">
    <source>
        <dbReference type="Pfam" id="PF02728"/>
    </source>
</evidence>
<evidence type="ECO:0000256" key="6">
    <source>
        <dbReference type="ARBA" id="ARBA00023157"/>
    </source>
</evidence>
<dbReference type="Pfam" id="PF02728">
    <property type="entry name" value="Cu_amine_oxidN3"/>
    <property type="match status" value="1"/>
</dbReference>
<evidence type="ECO:0000256" key="4">
    <source>
        <dbReference type="ARBA" id="ARBA00023002"/>
    </source>
</evidence>
<organism evidence="14 15">
    <name type="scientific">Cuscuta australis</name>
    <dbReference type="NCBI Taxonomy" id="267555"/>
    <lineage>
        <taxon>Eukaryota</taxon>
        <taxon>Viridiplantae</taxon>
        <taxon>Streptophyta</taxon>
        <taxon>Embryophyta</taxon>
        <taxon>Tracheophyta</taxon>
        <taxon>Spermatophyta</taxon>
        <taxon>Magnoliopsida</taxon>
        <taxon>eudicotyledons</taxon>
        <taxon>Gunneridae</taxon>
        <taxon>Pentapetalae</taxon>
        <taxon>asterids</taxon>
        <taxon>lamiids</taxon>
        <taxon>Solanales</taxon>
        <taxon>Convolvulaceae</taxon>
        <taxon>Cuscuteae</taxon>
        <taxon>Cuscuta</taxon>
        <taxon>Cuscuta subgen. Grammica</taxon>
        <taxon>Cuscuta sect. Cleistogrammica</taxon>
    </lineage>
</organism>
<comment type="caution">
    <text evidence="14">The sequence shown here is derived from an EMBL/GenBank/DDBJ whole genome shotgun (WGS) entry which is preliminary data.</text>
</comment>
<sequence>MAKQMLKTLSSSSISLKIFVLVIIITFTRQVCMSHPLDPLNPNEINKTRDIILNSTIGSLPKNLTFHFVDLEEPEKNDVVAWLSANQSFPYRKARAVVRVDGETREVIVDLVGSSIVSNTTYGGFGFPPFTQDEIVKASLFTKGYPAFQESILSRGLNISQVTCIPVSAGWFGEQRGRRVLKSSCYSREGTANFWSRPIAGITALVDVETMQMVDYADRGQLPLPTAENTDFESSNAQDSPGEAVNGTKSNVDLNGNVVRWKNWEFHVAFNARAGVVISTASISDRAKQGPRRRVLYRGYVAETFVPYMDPTAEEYYKTYMDVGEYGFGVSASSLVPSFDCPADAAYIDGNMAGADGQAVLVSNAICVFERSTGQVSWRHTNPGVLGRLVTSGQEEVNLVVRMVATVGNYDYTLDWEFKQSGSIKMGVSLSGVLQLRAVPYANAQQIQADVYGTLVAENTLADNHDHFVTYHLDLDIDGADNSFVMSDLVTRRANSESPRKSYWTVEKKTVKGESDARVRLGSEPAELLVVNPNKNTTLGNQVGYKLIAGPSPAYSLLSDDDYPQIRAAYTKYQVWVTPYNRSEKWPGGFYTDQSHGDDGLAVWTQRNRSIENKDIVLWYTLGFHHVPVQEDFPVMPMVSVEFELRPANFFDRNPLLIS</sequence>
<feature type="region of interest" description="Disordered" evidence="10">
    <location>
        <begin position="225"/>
        <end position="249"/>
    </location>
</feature>
<dbReference type="InterPro" id="IPR049947">
    <property type="entry name" value="Cu_Am_Ox_Cu-bd"/>
</dbReference>
<dbReference type="InterPro" id="IPR015798">
    <property type="entry name" value="Cu_amine_oxidase_C"/>
</dbReference>
<evidence type="ECO:0000256" key="1">
    <source>
        <dbReference type="ARBA" id="ARBA00007983"/>
    </source>
</evidence>
<dbReference type="PROSITE" id="PS01165">
    <property type="entry name" value="COPPER_AMINE_OXID_2"/>
    <property type="match status" value="1"/>
</dbReference>
<evidence type="ECO:0000256" key="8">
    <source>
        <dbReference type="PIRSR" id="PIRSR600269-51"/>
    </source>
</evidence>
<dbReference type="PROSITE" id="PS01164">
    <property type="entry name" value="COPPER_AMINE_OXID_1"/>
    <property type="match status" value="1"/>
</dbReference>
<name>A0A328CYB1_9ASTE</name>
<comment type="PTM">
    <text evidence="8 9">Topaquinone (TPQ) is generated by copper-dependent autoxidation of a specific tyrosyl residue.</text>
</comment>
<evidence type="ECO:0000259" key="12">
    <source>
        <dbReference type="Pfam" id="PF02727"/>
    </source>
</evidence>
<feature type="domain" description="Copper amine oxidase catalytic" evidence="11">
    <location>
        <begin position="252"/>
        <end position="656"/>
    </location>
</feature>
<evidence type="ECO:0000256" key="3">
    <source>
        <dbReference type="ARBA" id="ARBA00022772"/>
    </source>
</evidence>
<dbReference type="SUPFAM" id="SSF54416">
    <property type="entry name" value="Amine oxidase N-terminal region"/>
    <property type="match status" value="2"/>
</dbReference>
<dbReference type="GO" id="GO:0008131">
    <property type="term" value="F:primary methylamine oxidase activity"/>
    <property type="evidence" value="ECO:0007669"/>
    <property type="project" value="InterPro"/>
</dbReference>
<keyword evidence="3 7" id="KW-0801">TPQ</keyword>
<dbReference type="Pfam" id="PF01179">
    <property type="entry name" value="Cu_amine_oxid"/>
    <property type="match status" value="1"/>
</dbReference>
<dbReference type="FunFam" id="2.70.98.20:FF:000004">
    <property type="entry name" value="Amine oxidase"/>
    <property type="match status" value="1"/>
</dbReference>
<protein>
    <recommendedName>
        <fullName evidence="9">Amine oxidase</fullName>
        <ecNumber evidence="9">1.4.3.-</ecNumber>
    </recommendedName>
</protein>
<feature type="active site" description="Schiff-base intermediate with substrate; via topaquinone" evidence="7">
    <location>
        <position position="410"/>
    </location>
</feature>
<reference evidence="14 15" key="1">
    <citation type="submission" date="2018-06" db="EMBL/GenBank/DDBJ databases">
        <title>The Genome of Cuscuta australis (Dodder) Provides Insight into the Evolution of Plant Parasitism.</title>
        <authorList>
            <person name="Liu H."/>
        </authorList>
    </citation>
    <scope>NUCLEOTIDE SEQUENCE [LARGE SCALE GENOMIC DNA]</scope>
    <source>
        <strain evidence="15">cv. Yunnan</strain>
        <tissue evidence="14">Vines</tissue>
    </source>
</reference>
<dbReference type="InterPro" id="IPR049948">
    <property type="entry name" value="Cu_Am_ox_TPQ-bd"/>
</dbReference>
<dbReference type="InterPro" id="IPR015802">
    <property type="entry name" value="Cu_amine_oxidase_N3"/>
</dbReference>
<dbReference type="PANTHER" id="PTHR10638">
    <property type="entry name" value="COPPER AMINE OXIDASE"/>
    <property type="match status" value="1"/>
</dbReference>
<dbReference type="SUPFAM" id="SSF49998">
    <property type="entry name" value="Amine oxidase catalytic domain"/>
    <property type="match status" value="1"/>
</dbReference>
<dbReference type="InterPro" id="IPR015800">
    <property type="entry name" value="Cu_amine_oxidase_N2"/>
</dbReference>
<comment type="similarity">
    <text evidence="1 9">Belongs to the copper/topaquinone oxidase family.</text>
</comment>
<dbReference type="GO" id="GO:0005507">
    <property type="term" value="F:copper ion binding"/>
    <property type="evidence" value="ECO:0007669"/>
    <property type="project" value="InterPro"/>
</dbReference>
<dbReference type="GO" id="GO:0009308">
    <property type="term" value="P:amine metabolic process"/>
    <property type="evidence" value="ECO:0007669"/>
    <property type="project" value="UniProtKB-UniRule"/>
</dbReference>
<gene>
    <name evidence="14" type="ORF">DM860_002443</name>
</gene>
<evidence type="ECO:0000256" key="5">
    <source>
        <dbReference type="ARBA" id="ARBA00023008"/>
    </source>
</evidence>
<feature type="active site" description="Proton acceptor" evidence="7">
    <location>
        <position position="322"/>
    </location>
</feature>
<evidence type="ECO:0000313" key="14">
    <source>
        <dbReference type="EMBL" id="RAL38465.1"/>
    </source>
</evidence>
<dbReference type="InterPro" id="IPR036460">
    <property type="entry name" value="Cu_amine_oxidase_C_sf"/>
</dbReference>
<proteinExistence type="inferred from homology"/>
<dbReference type="EMBL" id="NQVE01000209">
    <property type="protein sequence ID" value="RAL38465.1"/>
    <property type="molecule type" value="Genomic_DNA"/>
</dbReference>
<keyword evidence="2 9" id="KW-0479">Metal-binding</keyword>
<dbReference type="GO" id="GO:0048038">
    <property type="term" value="F:quinone binding"/>
    <property type="evidence" value="ECO:0007669"/>
    <property type="project" value="InterPro"/>
</dbReference>
<accession>A0A328CYB1</accession>
<evidence type="ECO:0000256" key="10">
    <source>
        <dbReference type="SAM" id="MobiDB-lite"/>
    </source>
</evidence>
<evidence type="ECO:0000256" key="2">
    <source>
        <dbReference type="ARBA" id="ARBA00022723"/>
    </source>
</evidence>
<dbReference type="Proteomes" id="UP000249390">
    <property type="component" value="Unassembled WGS sequence"/>
</dbReference>
<feature type="domain" description="Copper amine oxidase N2-terminal" evidence="12">
    <location>
        <begin position="35"/>
        <end position="120"/>
    </location>
</feature>
<evidence type="ECO:0000313" key="15">
    <source>
        <dbReference type="Proteomes" id="UP000249390"/>
    </source>
</evidence>
<dbReference type="Pfam" id="PF02727">
    <property type="entry name" value="Cu_amine_oxidN2"/>
    <property type="match status" value="1"/>
</dbReference>
<feature type="modified residue" description="2',4',5'-topaquinone" evidence="8">
    <location>
        <position position="410"/>
    </location>
</feature>
<dbReference type="InterPro" id="IPR000269">
    <property type="entry name" value="Cu_amine_oxidase"/>
</dbReference>
<keyword evidence="5 9" id="KW-0186">Copper</keyword>
<dbReference type="EC" id="1.4.3.-" evidence="9"/>
<comment type="cofactor">
    <cofactor evidence="9">
        <name>Cu cation</name>
        <dbReference type="ChEBI" id="CHEBI:23378"/>
    </cofactor>
    <text evidence="9">Contains 1 topaquinone per subunit.</text>
</comment>
<keyword evidence="15" id="KW-1185">Reference proteome</keyword>
<evidence type="ECO:0000259" key="11">
    <source>
        <dbReference type="Pfam" id="PF01179"/>
    </source>
</evidence>
<dbReference type="PANTHER" id="PTHR10638:SF40">
    <property type="entry name" value="PRIMARY AMINE OXIDASE 1"/>
    <property type="match status" value="1"/>
</dbReference>
<keyword evidence="6" id="KW-1015">Disulfide bond</keyword>
<evidence type="ECO:0000256" key="7">
    <source>
        <dbReference type="PIRSR" id="PIRSR600269-50"/>
    </source>
</evidence>
<feature type="domain" description="Copper amine oxidase N3-terminal" evidence="13">
    <location>
        <begin position="128"/>
        <end position="221"/>
    </location>
</feature>
<dbReference type="AlphaFoldDB" id="A0A328CYB1"/>
<dbReference type="InterPro" id="IPR016182">
    <property type="entry name" value="Cu_amine_oxidase_N-reg"/>
</dbReference>
<dbReference type="Gene3D" id="2.70.98.20">
    <property type="entry name" value="Copper amine oxidase, catalytic domain"/>
    <property type="match status" value="1"/>
</dbReference>
<feature type="compositionally biased region" description="Polar residues" evidence="10">
    <location>
        <begin position="227"/>
        <end position="239"/>
    </location>
</feature>
<dbReference type="Gene3D" id="3.10.450.40">
    <property type="match status" value="2"/>
</dbReference>